<accession>A0A7J7FPW1</accession>
<dbReference type="Proteomes" id="UP000593564">
    <property type="component" value="Unassembled WGS sequence"/>
</dbReference>
<comment type="caution">
    <text evidence="1">The sequence shown here is derived from an EMBL/GenBank/DDBJ whole genome shotgun (WGS) entry which is preliminary data.</text>
</comment>
<evidence type="ECO:0000313" key="1">
    <source>
        <dbReference type="EMBL" id="KAF5929901.1"/>
    </source>
</evidence>
<dbReference type="EMBL" id="JACBKZ010000515">
    <property type="protein sequence ID" value="KAF5929901.1"/>
    <property type="molecule type" value="Genomic_DNA"/>
</dbReference>
<organism evidence="1 2">
    <name type="scientific">Camellia sinensis</name>
    <name type="common">Tea plant</name>
    <name type="synonym">Thea sinensis</name>
    <dbReference type="NCBI Taxonomy" id="4442"/>
    <lineage>
        <taxon>Eukaryota</taxon>
        <taxon>Viridiplantae</taxon>
        <taxon>Streptophyta</taxon>
        <taxon>Embryophyta</taxon>
        <taxon>Tracheophyta</taxon>
        <taxon>Spermatophyta</taxon>
        <taxon>Magnoliopsida</taxon>
        <taxon>eudicotyledons</taxon>
        <taxon>Gunneridae</taxon>
        <taxon>Pentapetalae</taxon>
        <taxon>asterids</taxon>
        <taxon>Ericales</taxon>
        <taxon>Theaceae</taxon>
        <taxon>Camellia</taxon>
    </lineage>
</organism>
<sequence>MEKLLPPEAEVEPWRLGLALFHHPPKVLKTFMYIHTYMDTHTRIHLSVYGLISNGL</sequence>
<proteinExistence type="predicted"/>
<reference evidence="1 2" key="2">
    <citation type="submission" date="2020-07" db="EMBL/GenBank/DDBJ databases">
        <title>Genome assembly of wild tea tree DASZ reveals pedigree and selection history of tea varieties.</title>
        <authorList>
            <person name="Zhang W."/>
        </authorList>
    </citation>
    <scope>NUCLEOTIDE SEQUENCE [LARGE SCALE GENOMIC DNA]</scope>
    <source>
        <strain evidence="2">cv. G240</strain>
        <tissue evidence="1">Leaf</tissue>
    </source>
</reference>
<gene>
    <name evidence="1" type="ORF">HYC85_000068</name>
</gene>
<name>A0A7J7FPW1_CAMSI</name>
<evidence type="ECO:0000313" key="2">
    <source>
        <dbReference type="Proteomes" id="UP000593564"/>
    </source>
</evidence>
<reference evidence="2" key="1">
    <citation type="journal article" date="2020" name="Nat. Commun.">
        <title>Genome assembly of wild tea tree DASZ reveals pedigree and selection history of tea varieties.</title>
        <authorList>
            <person name="Zhang W."/>
            <person name="Zhang Y."/>
            <person name="Qiu H."/>
            <person name="Guo Y."/>
            <person name="Wan H."/>
            <person name="Zhang X."/>
            <person name="Scossa F."/>
            <person name="Alseekh S."/>
            <person name="Zhang Q."/>
            <person name="Wang P."/>
            <person name="Xu L."/>
            <person name="Schmidt M.H."/>
            <person name="Jia X."/>
            <person name="Li D."/>
            <person name="Zhu A."/>
            <person name="Guo F."/>
            <person name="Chen W."/>
            <person name="Ni D."/>
            <person name="Usadel B."/>
            <person name="Fernie A.R."/>
            <person name="Wen W."/>
        </authorList>
    </citation>
    <scope>NUCLEOTIDE SEQUENCE [LARGE SCALE GENOMIC DNA]</scope>
    <source>
        <strain evidence="2">cv. G240</strain>
    </source>
</reference>
<dbReference type="AlphaFoldDB" id="A0A7J7FPW1"/>
<keyword evidence="2" id="KW-1185">Reference proteome</keyword>
<protein>
    <submittedName>
        <fullName evidence="1">Uncharacterized protein</fullName>
    </submittedName>
</protein>